<dbReference type="OrthoDB" id="10288727at2759"/>
<protein>
    <submittedName>
        <fullName evidence="2">Uncharacterized protein</fullName>
    </submittedName>
</protein>
<organism evidence="2 3">
    <name type="scientific">Hymenoscyphus albidus</name>
    <dbReference type="NCBI Taxonomy" id="595503"/>
    <lineage>
        <taxon>Eukaryota</taxon>
        <taxon>Fungi</taxon>
        <taxon>Dikarya</taxon>
        <taxon>Ascomycota</taxon>
        <taxon>Pezizomycotina</taxon>
        <taxon>Leotiomycetes</taxon>
        <taxon>Helotiales</taxon>
        <taxon>Helotiaceae</taxon>
        <taxon>Hymenoscyphus</taxon>
    </lineage>
</organism>
<dbReference type="Proteomes" id="UP000701801">
    <property type="component" value="Unassembled WGS sequence"/>
</dbReference>
<dbReference type="AlphaFoldDB" id="A0A9N9PYY7"/>
<keyword evidence="3" id="KW-1185">Reference proteome</keyword>
<reference evidence="2" key="1">
    <citation type="submission" date="2021-07" db="EMBL/GenBank/DDBJ databases">
        <authorList>
            <person name="Durling M."/>
        </authorList>
    </citation>
    <scope>NUCLEOTIDE SEQUENCE</scope>
</reference>
<evidence type="ECO:0000313" key="3">
    <source>
        <dbReference type="Proteomes" id="UP000701801"/>
    </source>
</evidence>
<gene>
    <name evidence="2" type="ORF">HYALB_00012962</name>
</gene>
<evidence type="ECO:0000256" key="1">
    <source>
        <dbReference type="SAM" id="MobiDB-lite"/>
    </source>
</evidence>
<sequence>MFTAVNRPRTPNIQYNAQYGFSYACTEESPTIDLTESKSTQDEGYITDKATEPDARWMIPKGRRGREHTEGITRSILSEESIERTSKRKAPPLQKAFPKKQRNVKSPPCLDTFQLPPPAIDYKQPAPSNDRYSNPIGRSIEKEDFISTFDDNGIFVLGRSGKKSQCCQSNSISHSIPAKFQTFGLNTSNEQQPASSDHEFQQQMVTENTARSIPRVYPYSISSSNKLPPILQPISRQSHEPQAELSQLNQQTECVSDREIQAHLSRRQCVLPRPTKEQLEQVKNALHEVLESQIKLRPIPQNEGQLSTQIQKHQRSQWYYKGELLKAAEPEESFNKESVPTDWTSSLAKSRKGSVATSNFIEQNGERMQRLRAAESSKHTYFWRKIDEMRF</sequence>
<dbReference type="EMBL" id="CAJVRM010000348">
    <property type="protein sequence ID" value="CAG8979948.1"/>
    <property type="molecule type" value="Genomic_DNA"/>
</dbReference>
<name>A0A9N9PYY7_9HELO</name>
<evidence type="ECO:0000313" key="2">
    <source>
        <dbReference type="EMBL" id="CAG8979948.1"/>
    </source>
</evidence>
<feature type="region of interest" description="Disordered" evidence="1">
    <location>
        <begin position="79"/>
        <end position="133"/>
    </location>
</feature>
<dbReference type="PROSITE" id="PS51257">
    <property type="entry name" value="PROKAR_LIPOPROTEIN"/>
    <property type="match status" value="1"/>
</dbReference>
<proteinExistence type="predicted"/>
<accession>A0A9N9PYY7</accession>
<comment type="caution">
    <text evidence="2">The sequence shown here is derived from an EMBL/GenBank/DDBJ whole genome shotgun (WGS) entry which is preliminary data.</text>
</comment>